<keyword evidence="2" id="KW-0472">Membrane</keyword>
<dbReference type="EMBL" id="OBMM01000001">
    <property type="protein sequence ID" value="SOB92336.1"/>
    <property type="molecule type" value="Genomic_DNA"/>
</dbReference>
<feature type="compositionally biased region" description="Basic and acidic residues" evidence="1">
    <location>
        <begin position="38"/>
        <end position="49"/>
    </location>
</feature>
<sequence length="759" mass="84331">MAYLVLVCSADNGLLRFVIGSIVSGDQRTRQNSFPSRGFERVSSNKEKPGLMAQEAEMQKQDVSDGADEQDGAGEKKDSRAQAPGLGGEEPAASGGGGRSVEIGNFRVFSDLRLPEYDMGNCKAYAADNLRREEGGAFALVTDPTVPTRQDLIRFLTGVHIGGQIDLLDHEIAHWPLLDRKTMVLFYEKPAGGRVLVPGEKQRKIDEHDFAKVVIEPLMHVLQAVADKGLTHRNIRADNLFFGDPMAEKVVVGDCCAAPAGFNQPLVYETISRMTADPAGRGLGTLLDDLYALGMTIAALGIGHTPLQKLREQDIIDVKLSKGSFQAVVMNEKLPLALIEPVRGLLCDDTEERWGFAELNAWIDGRRAKPVQSNTERRAARSQNLAGKDYYTARSLAQGIAKNWVNSLAPLRDGTVEIWLRRGLADNDRAKHMSEAIRQLQWAGADKRAAEDILVAKSIIILDPSGAIRFKGFSAMVDGLGSMLSYDVQHGRGPQRFADVVVRDIPSFWFGRQGGYSPEIQKLQQAYKNLRYYIQQQSAGYGYERCLYAIVRNQHCLSPMIEKDYVVDITQLLPALEKAAANLPDDSWPVDRHIAAFIATRLEDDVEAQLLALQNPSDEVEYSRAIISMLALVQWRHGPDNLQNLSHWVARLMEPAVKVFHSKARRERVEHEIPKLAKRGNLVELYNLINDEQERRKDQTEFITAVEEYSEAESEVFDLESSGPARLELAEKVGQQAAAFASTMIALLTVSALFLMHIW</sequence>
<evidence type="ECO:0000313" key="3">
    <source>
        <dbReference type="EMBL" id="SOB92336.1"/>
    </source>
</evidence>
<feature type="transmembrane region" description="Helical" evidence="2">
    <location>
        <begin position="737"/>
        <end position="756"/>
    </location>
</feature>
<reference evidence="3 4" key="1">
    <citation type="submission" date="2017-08" db="EMBL/GenBank/DDBJ databases">
        <authorList>
            <person name="de Groot N.N."/>
        </authorList>
    </citation>
    <scope>NUCLEOTIDE SEQUENCE [LARGE SCALE GENOMIC DNA]</scope>
    <source>
        <strain evidence="3 4">USBA 78</strain>
    </source>
</reference>
<dbReference type="InterPro" id="IPR011009">
    <property type="entry name" value="Kinase-like_dom_sf"/>
</dbReference>
<evidence type="ECO:0000256" key="1">
    <source>
        <dbReference type="SAM" id="MobiDB-lite"/>
    </source>
</evidence>
<accession>A0A285RDZ7</accession>
<evidence type="ECO:0000256" key="2">
    <source>
        <dbReference type="SAM" id="Phobius"/>
    </source>
</evidence>
<dbReference type="Gene3D" id="1.10.510.10">
    <property type="entry name" value="Transferase(Phosphotransferase) domain 1"/>
    <property type="match status" value="1"/>
</dbReference>
<feature type="region of interest" description="Disordered" evidence="1">
    <location>
        <begin position="28"/>
        <end position="99"/>
    </location>
</feature>
<keyword evidence="2" id="KW-1133">Transmembrane helix</keyword>
<name>A0A285RDZ7_9PROT</name>
<feature type="compositionally biased region" description="Low complexity" evidence="1">
    <location>
        <begin position="81"/>
        <end position="93"/>
    </location>
</feature>
<dbReference type="AlphaFoldDB" id="A0A285RDZ7"/>
<dbReference type="SUPFAM" id="SSF56112">
    <property type="entry name" value="Protein kinase-like (PK-like)"/>
    <property type="match status" value="1"/>
</dbReference>
<proteinExistence type="predicted"/>
<keyword evidence="2" id="KW-0812">Transmembrane</keyword>
<evidence type="ECO:0008006" key="5">
    <source>
        <dbReference type="Google" id="ProtNLM"/>
    </source>
</evidence>
<evidence type="ECO:0000313" key="4">
    <source>
        <dbReference type="Proteomes" id="UP000219068"/>
    </source>
</evidence>
<organism evidence="3 4">
    <name type="scientific">Thalassospira xiamenensis</name>
    <dbReference type="NCBI Taxonomy" id="220697"/>
    <lineage>
        <taxon>Bacteria</taxon>
        <taxon>Pseudomonadati</taxon>
        <taxon>Pseudomonadota</taxon>
        <taxon>Alphaproteobacteria</taxon>
        <taxon>Rhodospirillales</taxon>
        <taxon>Thalassospiraceae</taxon>
        <taxon>Thalassospira</taxon>
    </lineage>
</organism>
<protein>
    <recommendedName>
        <fullName evidence="5">Protein kinase domain-containing protein</fullName>
    </recommendedName>
</protein>
<dbReference type="Proteomes" id="UP000219068">
    <property type="component" value="Unassembled WGS sequence"/>
</dbReference>
<gene>
    <name evidence="3" type="ORF">SAMN05428964_101578</name>
</gene>